<sequence length="626" mass="69802">MTKATLVVAVRGWTSSGEFLLFGRPGGELRADFLSTLADFIPDAEIWAPELDLSMFSMRSAELLSRSLFLQIDEKLRVATHIEHIVILGFSSGSLLARRVFCMAHGAAENGMILHSPASWADKIDRMVMLSGVTRGWEFSSACPAHVRFLGPLLNKVASIVGWWKAKHEPVESTIPLIYQFKRGSPFVVSSRIQYVNVFEELRRRRHLLPASLLRDSGLPSTIFLLGAKDEFISPADCTELGPRAEFVFIELKGSNHIEALEIAGDSEKAQDRRERLIAAIKDEFETLTRKSWTLPPGDIDDYLDPMDIAERNPLSAALDAEVRHAVIIVHGIRDNGFWTKRVAREVKSLGREHGIAVRAPTPSYGYFSMWDFVRPGGREQAAFWFMERYADVRSHFPHAKISFVGHSNGTYIAARALELCSAVQLENVVFTGSVVRRDYCWSRHTGQVRRILNYVGSIDGVVAFLPSVFEHLHIRSLDVGGAGAYGFNEANQSAMFIRTPSAHQPVESVDITEVRFVSGGHDAAIVEDFWPEIARFALLGVAPCRKSIDRTKETDRLFRWAPLVTTLGIFIGALLITLPFTVVAMITGFLPLHGNHSVPTAALVVVGFCGSLAISWLTRRFIRMW</sequence>
<evidence type="ECO:0000313" key="2">
    <source>
        <dbReference type="EMBL" id="SAL67435.1"/>
    </source>
</evidence>
<dbReference type="AlphaFoldDB" id="A0A158JFP4"/>
<feature type="transmembrane region" description="Helical" evidence="1">
    <location>
        <begin position="599"/>
        <end position="618"/>
    </location>
</feature>
<keyword evidence="1" id="KW-0472">Membrane</keyword>
<proteinExistence type="predicted"/>
<keyword evidence="1" id="KW-1133">Transmembrane helix</keyword>
<keyword evidence="3" id="KW-1185">Reference proteome</keyword>
<reference evidence="2" key="1">
    <citation type="submission" date="2016-01" db="EMBL/GenBank/DDBJ databases">
        <authorList>
            <person name="Peeters C."/>
        </authorList>
    </citation>
    <scope>NUCLEOTIDE SEQUENCE [LARGE SCALE GENOMIC DNA]</scope>
    <source>
        <strain evidence="2">LMG 22934</strain>
    </source>
</reference>
<protein>
    <submittedName>
        <fullName evidence="2">Alpha/beta hydrolase family protein</fullName>
    </submittedName>
</protein>
<dbReference type="RefSeq" id="WP_125474279.1">
    <property type="nucleotide sequence ID" value="NZ_FCNW02000088.1"/>
</dbReference>
<dbReference type="Gene3D" id="3.40.50.1820">
    <property type="entry name" value="alpha/beta hydrolase"/>
    <property type="match status" value="1"/>
</dbReference>
<dbReference type="GO" id="GO:0016787">
    <property type="term" value="F:hydrolase activity"/>
    <property type="evidence" value="ECO:0007669"/>
    <property type="project" value="UniProtKB-KW"/>
</dbReference>
<keyword evidence="2" id="KW-0378">Hydrolase</keyword>
<evidence type="ECO:0000256" key="1">
    <source>
        <dbReference type="SAM" id="Phobius"/>
    </source>
</evidence>
<dbReference type="SUPFAM" id="SSF53474">
    <property type="entry name" value="alpha/beta-Hydrolases"/>
    <property type="match status" value="2"/>
</dbReference>
<keyword evidence="1" id="KW-0812">Transmembrane</keyword>
<comment type="caution">
    <text evidence="2">The sequence shown here is derived from an EMBL/GenBank/DDBJ whole genome shotgun (WGS) entry which is preliminary data.</text>
</comment>
<name>A0A158JFP4_9BURK</name>
<dbReference type="Proteomes" id="UP000054977">
    <property type="component" value="Unassembled WGS sequence"/>
</dbReference>
<gene>
    <name evidence="2" type="ORF">AWB65_06516</name>
</gene>
<evidence type="ECO:0000313" key="3">
    <source>
        <dbReference type="Proteomes" id="UP000054977"/>
    </source>
</evidence>
<dbReference type="OrthoDB" id="582315at2"/>
<organism evidence="2 3">
    <name type="scientific">Caballeronia humi</name>
    <dbReference type="NCBI Taxonomy" id="326474"/>
    <lineage>
        <taxon>Bacteria</taxon>
        <taxon>Pseudomonadati</taxon>
        <taxon>Pseudomonadota</taxon>
        <taxon>Betaproteobacteria</taxon>
        <taxon>Burkholderiales</taxon>
        <taxon>Burkholderiaceae</taxon>
        <taxon>Caballeronia</taxon>
    </lineage>
</organism>
<feature type="transmembrane region" description="Helical" evidence="1">
    <location>
        <begin position="561"/>
        <end position="587"/>
    </location>
</feature>
<dbReference type="STRING" id="326474.AWB65_06516"/>
<dbReference type="InterPro" id="IPR029058">
    <property type="entry name" value="AB_hydrolase_fold"/>
</dbReference>
<accession>A0A158JFP4</accession>
<dbReference type="EMBL" id="FCNW02000088">
    <property type="protein sequence ID" value="SAL67435.1"/>
    <property type="molecule type" value="Genomic_DNA"/>
</dbReference>